<organism evidence="4 5">
    <name type="scientific">Anaerobacillus arseniciselenatis</name>
    <dbReference type="NCBI Taxonomy" id="85682"/>
    <lineage>
        <taxon>Bacteria</taxon>
        <taxon>Bacillati</taxon>
        <taxon>Bacillota</taxon>
        <taxon>Bacilli</taxon>
        <taxon>Bacillales</taxon>
        <taxon>Bacillaceae</taxon>
        <taxon>Anaerobacillus</taxon>
    </lineage>
</organism>
<dbReference type="OrthoDB" id="9808002at2"/>
<dbReference type="InterPro" id="IPR015422">
    <property type="entry name" value="PyrdxlP-dep_Trfase_small"/>
</dbReference>
<sequence length="388" mass="42577">MREIYLDNSATTKPYPEVTNTVVKMLTETYGNPSSLHRLGKESKFEIEKARQVIADSLDVNSNEIYFTSGGTEANNLAIKGACLANSKKGNRIVTSVAEHPAVTKTIRDLKKQGWDVTYISAPNGVLDIEELESAIDDRTVLVSIMLVNNETGCIFPLHKIKEIIKQKQSPALLHCDAVQGYGKLEFTADSLGADLISVSAHKIHGPKGVGALFVKNVIKMFSLHLGGGQERGLRSGTENTAFIAGFGKAVEITFSNMYKEIPHMIELRDYCIEAIGECIPQAVVHSNNRGAPHIVNVSLPGVENKHVVEFLDTKGIYISSAAACKSNYSRGPSALESLVLSRELAESALRISFSNLNTKSDIDDLIENLVEYCRQHGFERFFEEGEM</sequence>
<proteinExistence type="predicted"/>
<dbReference type="InterPro" id="IPR015421">
    <property type="entry name" value="PyrdxlP-dep_Trfase_major"/>
</dbReference>
<reference evidence="4 5" key="1">
    <citation type="submission" date="2016-10" db="EMBL/GenBank/DDBJ databases">
        <title>Draft genome sequences of four alkaliphilic bacteria belonging to the Anaerobacillus genus.</title>
        <authorList>
            <person name="Bassil N.M."/>
            <person name="Lloyd J.R."/>
        </authorList>
    </citation>
    <scope>NUCLEOTIDE SEQUENCE [LARGE SCALE GENOMIC DNA]</scope>
    <source>
        <strain evidence="4 5">DSM 15340</strain>
    </source>
</reference>
<dbReference type="Proteomes" id="UP000180098">
    <property type="component" value="Unassembled WGS sequence"/>
</dbReference>
<dbReference type="InterPro" id="IPR015424">
    <property type="entry name" value="PyrdxlP-dep_Trfase"/>
</dbReference>
<keyword evidence="2" id="KW-0663">Pyridoxal phosphate</keyword>
<gene>
    <name evidence="4" type="ORF">BKP35_05035</name>
</gene>
<comment type="caution">
    <text evidence="4">The sequence shown here is derived from an EMBL/GenBank/DDBJ whole genome shotgun (WGS) entry which is preliminary data.</text>
</comment>
<protein>
    <recommendedName>
        <fullName evidence="3">Aminotransferase class V domain-containing protein</fullName>
    </recommendedName>
</protein>
<dbReference type="PANTHER" id="PTHR11601:SF50">
    <property type="entry name" value="CYSTEINE DESULFURASE ISCS 2-RELATED"/>
    <property type="match status" value="1"/>
</dbReference>
<dbReference type="AlphaFoldDB" id="A0A1S2LSB0"/>
<dbReference type="PANTHER" id="PTHR11601">
    <property type="entry name" value="CYSTEINE DESULFURYLASE FAMILY MEMBER"/>
    <property type="match status" value="1"/>
</dbReference>
<dbReference type="InterPro" id="IPR016454">
    <property type="entry name" value="Cysteine_dSase"/>
</dbReference>
<dbReference type="InterPro" id="IPR000192">
    <property type="entry name" value="Aminotrans_V_dom"/>
</dbReference>
<dbReference type="Gene3D" id="1.10.260.50">
    <property type="match status" value="1"/>
</dbReference>
<evidence type="ECO:0000256" key="2">
    <source>
        <dbReference type="ARBA" id="ARBA00022898"/>
    </source>
</evidence>
<evidence type="ECO:0000256" key="1">
    <source>
        <dbReference type="ARBA" id="ARBA00001933"/>
    </source>
</evidence>
<dbReference type="PIRSF" id="PIRSF005572">
    <property type="entry name" value="NifS"/>
    <property type="match status" value="1"/>
</dbReference>
<evidence type="ECO:0000313" key="5">
    <source>
        <dbReference type="Proteomes" id="UP000180098"/>
    </source>
</evidence>
<accession>A0A1S2LSB0</accession>
<dbReference type="SUPFAM" id="SSF53383">
    <property type="entry name" value="PLP-dependent transferases"/>
    <property type="match status" value="1"/>
</dbReference>
<name>A0A1S2LSB0_9BACI</name>
<dbReference type="GO" id="GO:0003824">
    <property type="term" value="F:catalytic activity"/>
    <property type="evidence" value="ECO:0007669"/>
    <property type="project" value="UniProtKB-ARBA"/>
</dbReference>
<feature type="domain" description="Aminotransferase class V" evidence="3">
    <location>
        <begin position="4"/>
        <end position="366"/>
    </location>
</feature>
<dbReference type="EMBL" id="MLQQ01000002">
    <property type="protein sequence ID" value="OIJ15214.1"/>
    <property type="molecule type" value="Genomic_DNA"/>
</dbReference>
<comment type="cofactor">
    <cofactor evidence="1">
        <name>pyridoxal 5'-phosphate</name>
        <dbReference type="ChEBI" id="CHEBI:597326"/>
    </cofactor>
</comment>
<keyword evidence="5" id="KW-1185">Reference proteome</keyword>
<dbReference type="Gene3D" id="3.40.640.10">
    <property type="entry name" value="Type I PLP-dependent aspartate aminotransferase-like (Major domain)"/>
    <property type="match status" value="1"/>
</dbReference>
<evidence type="ECO:0000313" key="4">
    <source>
        <dbReference type="EMBL" id="OIJ15214.1"/>
    </source>
</evidence>
<dbReference type="Gene3D" id="3.90.1150.10">
    <property type="entry name" value="Aspartate Aminotransferase, domain 1"/>
    <property type="match status" value="1"/>
</dbReference>
<dbReference type="RefSeq" id="WP_071312318.1">
    <property type="nucleotide sequence ID" value="NZ_MLQQ01000002.1"/>
</dbReference>
<dbReference type="Pfam" id="PF00266">
    <property type="entry name" value="Aminotran_5"/>
    <property type="match status" value="1"/>
</dbReference>
<evidence type="ECO:0000259" key="3">
    <source>
        <dbReference type="Pfam" id="PF00266"/>
    </source>
</evidence>